<evidence type="ECO:0000256" key="1">
    <source>
        <dbReference type="SAM" id="MobiDB-lite"/>
    </source>
</evidence>
<gene>
    <name evidence="3" type="ORF">EOD73_08595</name>
</gene>
<name>A0A437LL92_9BURK</name>
<dbReference type="Proteomes" id="UP000288587">
    <property type="component" value="Unassembled WGS sequence"/>
</dbReference>
<feature type="compositionally biased region" description="Pro residues" evidence="1">
    <location>
        <begin position="313"/>
        <end position="324"/>
    </location>
</feature>
<dbReference type="EMBL" id="SACM01000002">
    <property type="protein sequence ID" value="RVT86091.1"/>
    <property type="molecule type" value="Genomic_DNA"/>
</dbReference>
<evidence type="ECO:0000256" key="2">
    <source>
        <dbReference type="SAM" id="Phobius"/>
    </source>
</evidence>
<keyword evidence="2" id="KW-0812">Transmembrane</keyword>
<dbReference type="SUPFAM" id="SSF56112">
    <property type="entry name" value="Protein kinase-like (PK-like)"/>
    <property type="match status" value="1"/>
</dbReference>
<keyword evidence="2" id="KW-1133">Transmembrane helix</keyword>
<proteinExistence type="predicted"/>
<feature type="transmembrane region" description="Helical" evidence="2">
    <location>
        <begin position="331"/>
        <end position="351"/>
    </location>
</feature>
<feature type="compositionally biased region" description="Low complexity" evidence="1">
    <location>
        <begin position="273"/>
        <end position="312"/>
    </location>
</feature>
<dbReference type="OrthoDB" id="9151056at2"/>
<keyword evidence="2" id="KW-0472">Membrane</keyword>
<evidence type="ECO:0000313" key="4">
    <source>
        <dbReference type="Proteomes" id="UP000288587"/>
    </source>
</evidence>
<evidence type="ECO:0008006" key="5">
    <source>
        <dbReference type="Google" id="ProtNLM"/>
    </source>
</evidence>
<feature type="region of interest" description="Disordered" evidence="1">
    <location>
        <begin position="273"/>
        <end position="324"/>
    </location>
</feature>
<dbReference type="RefSeq" id="WP_127682589.1">
    <property type="nucleotide sequence ID" value="NZ_SACM01000002.1"/>
</dbReference>
<reference evidence="3 4" key="1">
    <citation type="submission" date="2019-01" db="EMBL/GenBank/DDBJ databases">
        <authorList>
            <person name="Chen W.-M."/>
        </authorList>
    </citation>
    <scope>NUCLEOTIDE SEQUENCE [LARGE SCALE GENOMIC DNA]</scope>
    <source>
        <strain evidence="3 4">CCP-18</strain>
    </source>
</reference>
<dbReference type="InterPro" id="IPR011009">
    <property type="entry name" value="Kinase-like_dom_sf"/>
</dbReference>
<keyword evidence="4" id="KW-1185">Reference proteome</keyword>
<dbReference type="AlphaFoldDB" id="A0A437LL92"/>
<sequence>MKASETLGQPGDRLGVWRLDQPFAKAPSGHWWRASHQKSGQQVLLLVYAEAADAGAVLLRMAGTEGQPWTHPDIAWPLDSGMNAQQQPYVVMPLLSGTPLTEGLGDASLRRRLEWVMQLCELLLLAQQQGLSLVELDPSLLWVGPQQQLRLHALALVRTQADALQLGGLQGQICRAAQPLQSPQTVPGAAGSPADQAYRVGKLAGWLVTGRWRPDADGSLTPSQTLLQWLSLKPESRDALNALLQRAVAEDPAERPQDLVSLAEAIEAWLDDAGGVPAGSGPAPLDALPTAAPPKAAAPAPRPLRAPVAQPAPKAPPVAPPAPTPRGPAPWVWGVALGLLVALGAGAWWWWRR</sequence>
<organism evidence="3 4">
    <name type="scientific">Inhella crocodyli</name>
    <dbReference type="NCBI Taxonomy" id="2499851"/>
    <lineage>
        <taxon>Bacteria</taxon>
        <taxon>Pseudomonadati</taxon>
        <taxon>Pseudomonadota</taxon>
        <taxon>Betaproteobacteria</taxon>
        <taxon>Burkholderiales</taxon>
        <taxon>Sphaerotilaceae</taxon>
        <taxon>Inhella</taxon>
    </lineage>
</organism>
<comment type="caution">
    <text evidence="3">The sequence shown here is derived from an EMBL/GenBank/DDBJ whole genome shotgun (WGS) entry which is preliminary data.</text>
</comment>
<evidence type="ECO:0000313" key="3">
    <source>
        <dbReference type="EMBL" id="RVT86091.1"/>
    </source>
</evidence>
<protein>
    <recommendedName>
        <fullName evidence="5">Protein kinase domain-containing protein</fullName>
    </recommendedName>
</protein>
<accession>A0A437LL92</accession>